<gene>
    <name evidence="8" type="ORF">NX773_07530</name>
</gene>
<evidence type="ECO:0000256" key="4">
    <source>
        <dbReference type="ARBA" id="ARBA00022692"/>
    </source>
</evidence>
<evidence type="ECO:0000256" key="2">
    <source>
        <dbReference type="ARBA" id="ARBA00006679"/>
    </source>
</evidence>
<feature type="transmembrane region" description="Helical" evidence="7">
    <location>
        <begin position="43"/>
        <end position="61"/>
    </location>
</feature>
<dbReference type="Pfam" id="PF07681">
    <property type="entry name" value="DoxX"/>
    <property type="match status" value="1"/>
</dbReference>
<evidence type="ECO:0000256" key="6">
    <source>
        <dbReference type="ARBA" id="ARBA00023136"/>
    </source>
</evidence>
<dbReference type="PANTHER" id="PTHR33452:SF1">
    <property type="entry name" value="INNER MEMBRANE PROTEIN YPHA-RELATED"/>
    <property type="match status" value="1"/>
</dbReference>
<keyword evidence="6 7" id="KW-0472">Membrane</keyword>
<evidence type="ECO:0000256" key="7">
    <source>
        <dbReference type="SAM" id="Phobius"/>
    </source>
</evidence>
<comment type="subcellular location">
    <subcellularLocation>
        <location evidence="1">Cell membrane</location>
        <topology evidence="1">Multi-pass membrane protein</topology>
    </subcellularLocation>
</comment>
<accession>A0ABT2BHM0</accession>
<dbReference type="EMBL" id="JANUGV010000001">
    <property type="protein sequence ID" value="MCS0608012.1"/>
    <property type="molecule type" value="Genomic_DNA"/>
</dbReference>
<comment type="caution">
    <text evidence="8">The sequence shown here is derived from an EMBL/GenBank/DDBJ whole genome shotgun (WGS) entry which is preliminary data.</text>
</comment>
<evidence type="ECO:0000313" key="8">
    <source>
        <dbReference type="EMBL" id="MCS0608012.1"/>
    </source>
</evidence>
<dbReference type="RefSeq" id="WP_258855688.1">
    <property type="nucleotide sequence ID" value="NZ_JANUGV010000001.1"/>
</dbReference>
<feature type="transmembrane region" description="Helical" evidence="7">
    <location>
        <begin position="12"/>
        <end position="31"/>
    </location>
</feature>
<keyword evidence="5 7" id="KW-1133">Transmembrane helix</keyword>
<sequence length="127" mass="13546">MDALLNLLARILMSQIFIVSGFGKITGYAGTQQYMQAAGVPGFLLPVVILVELGGGLALLFGAKARWAALLLAGFSLASALLFHLHPGDQMQMINFMKNLAMAGGLLMVTRHGAGRPSLDHRLERSP</sequence>
<comment type="similarity">
    <text evidence="2">Belongs to the DoxX family.</text>
</comment>
<name>A0ABT2BHM0_9BURK</name>
<proteinExistence type="inferred from homology"/>
<evidence type="ECO:0000256" key="1">
    <source>
        <dbReference type="ARBA" id="ARBA00004651"/>
    </source>
</evidence>
<feature type="transmembrane region" description="Helical" evidence="7">
    <location>
        <begin position="67"/>
        <end position="85"/>
    </location>
</feature>
<protein>
    <submittedName>
        <fullName evidence="8">DoxX family protein</fullName>
    </submittedName>
</protein>
<evidence type="ECO:0000256" key="3">
    <source>
        <dbReference type="ARBA" id="ARBA00022475"/>
    </source>
</evidence>
<keyword evidence="4 7" id="KW-0812">Transmembrane</keyword>
<dbReference type="InterPro" id="IPR051907">
    <property type="entry name" value="DoxX-like_oxidoreductase"/>
</dbReference>
<keyword evidence="3" id="KW-1003">Cell membrane</keyword>
<organism evidence="8 9">
    <name type="scientific">Massilia solisilvae</name>
    <dbReference type="NCBI Taxonomy" id="1811225"/>
    <lineage>
        <taxon>Bacteria</taxon>
        <taxon>Pseudomonadati</taxon>
        <taxon>Pseudomonadota</taxon>
        <taxon>Betaproteobacteria</taxon>
        <taxon>Burkholderiales</taxon>
        <taxon>Oxalobacteraceae</taxon>
        <taxon>Telluria group</taxon>
        <taxon>Massilia</taxon>
    </lineage>
</organism>
<dbReference type="Proteomes" id="UP001205861">
    <property type="component" value="Unassembled WGS sequence"/>
</dbReference>
<dbReference type="InterPro" id="IPR032808">
    <property type="entry name" value="DoxX"/>
</dbReference>
<keyword evidence="9" id="KW-1185">Reference proteome</keyword>
<evidence type="ECO:0000256" key="5">
    <source>
        <dbReference type="ARBA" id="ARBA00022989"/>
    </source>
</evidence>
<reference evidence="8 9" key="1">
    <citation type="submission" date="2022-08" db="EMBL/GenBank/DDBJ databases">
        <title>Reclassification of Massilia species as members of the genera Telluria, Duganella, Pseudoduganella, Mokoshia gen. nov. and Zemynaea gen. nov. using orthogonal and non-orthogonal genome-based approaches.</title>
        <authorList>
            <person name="Bowman J.P."/>
        </authorList>
    </citation>
    <scope>NUCLEOTIDE SEQUENCE [LARGE SCALE GENOMIC DNA]</scope>
    <source>
        <strain evidence="8 9">JCM 31607</strain>
    </source>
</reference>
<evidence type="ECO:0000313" key="9">
    <source>
        <dbReference type="Proteomes" id="UP001205861"/>
    </source>
</evidence>
<dbReference type="PANTHER" id="PTHR33452">
    <property type="entry name" value="OXIDOREDUCTASE CATD-RELATED"/>
    <property type="match status" value="1"/>
</dbReference>